<dbReference type="InterPro" id="IPR000394">
    <property type="entry name" value="RNA_pol_sigma_54"/>
</dbReference>
<evidence type="ECO:0000256" key="5">
    <source>
        <dbReference type="ARBA" id="ARBA00023015"/>
    </source>
</evidence>
<dbReference type="PIRSF" id="PIRSF000774">
    <property type="entry name" value="RpoN"/>
    <property type="match status" value="1"/>
</dbReference>
<evidence type="ECO:0000256" key="3">
    <source>
        <dbReference type="ARBA" id="ARBA00022679"/>
    </source>
</evidence>
<dbReference type="PANTHER" id="PTHR32248">
    <property type="entry name" value="RNA POLYMERASE SIGMA-54 FACTOR"/>
    <property type="match status" value="1"/>
</dbReference>
<sequence>MEQRLGFDLKLSQQLRLSTAQVLGLEVLQLPILQLEELLRQELESNPLIELEEPESSPSPEEDTQPDDFSFVIEGGNLFVPEEREELPLPAKTSLQEILKEQARLEFSDGELPVALYIIENLDSGGYFTEPASAVAEKFGVSEELVERVRRLITRFTPAGCGSRDLKEAVKAQLEELGASGKFLKAVDYLELLPQEELFLKKSGLKRSELKEFKELLKRVDPSPGAELDAAVKVEPDVKVWLEEGSVKVWVPEVRLSSFRINPAYLRLADEQEVKKFVREKYQRALYLKKALEQRRKTLAEIARCVFNRQRRFLEDGKSLRPLSYSEVAAAVRIHESTVSRAVKDKFVETPFGVFPFKLFFPKGVSGTSVDSVKEAIRRIIESEDKRKPLSDSKIARLLAEQGIKVARRTVAKYREEMGIPGAFKRKVREGA</sequence>
<keyword evidence="4" id="KW-0548">Nucleotidyltransferase</keyword>
<evidence type="ECO:0000259" key="9">
    <source>
        <dbReference type="Pfam" id="PF04552"/>
    </source>
</evidence>
<dbReference type="GO" id="GO:0016987">
    <property type="term" value="F:sigma factor activity"/>
    <property type="evidence" value="ECO:0007669"/>
    <property type="project" value="UniProtKB-KW"/>
</dbReference>
<evidence type="ECO:0000256" key="1">
    <source>
        <dbReference type="ARBA" id="ARBA00008798"/>
    </source>
</evidence>
<dbReference type="OrthoDB" id="9814402at2"/>
<comment type="similarity">
    <text evidence="1">Belongs to the sigma-54 factor family.</text>
</comment>
<dbReference type="Pfam" id="PF04963">
    <property type="entry name" value="Sigma54_CBD"/>
    <property type="match status" value="1"/>
</dbReference>
<dbReference type="Pfam" id="PF04552">
    <property type="entry name" value="Sigma54_DBD"/>
    <property type="match status" value="1"/>
</dbReference>
<dbReference type="Gene3D" id="1.10.10.1330">
    <property type="entry name" value="RNA polymerase sigma-54 factor, core-binding domain"/>
    <property type="match status" value="1"/>
</dbReference>
<keyword evidence="3" id="KW-0808">Transferase</keyword>
<evidence type="ECO:0000256" key="7">
    <source>
        <dbReference type="ARBA" id="ARBA00023125"/>
    </source>
</evidence>
<keyword evidence="2" id="KW-0240">DNA-directed RNA polymerase</keyword>
<keyword evidence="12" id="KW-1185">Reference proteome</keyword>
<dbReference type="Pfam" id="PF00309">
    <property type="entry name" value="Sigma54_AID"/>
    <property type="match status" value="1"/>
</dbReference>
<dbReference type="RefSeq" id="WP_013537224.1">
    <property type="nucleotide sequence ID" value="NC_014926.1"/>
</dbReference>
<keyword evidence="7" id="KW-0238">DNA-binding</keyword>
<gene>
    <name evidence="11" type="ordered locus">Theam_0466</name>
</gene>
<reference evidence="11" key="1">
    <citation type="submission" date="2011-01" db="EMBL/GenBank/DDBJ databases">
        <title>Complete sequence of chromosome of Thermovibrio ammonificans HB-1.</title>
        <authorList>
            <consortium name="US DOE Joint Genome Institute"/>
            <person name="Lucas S."/>
            <person name="Copeland A."/>
            <person name="Lapidus A."/>
            <person name="Cheng J.-F."/>
            <person name="Goodwin L."/>
            <person name="Pitluck S."/>
            <person name="Davenport K."/>
            <person name="Detter J.C."/>
            <person name="Han C."/>
            <person name="Tapia R."/>
            <person name="Land M."/>
            <person name="Hauser L."/>
            <person name="Kyrpides N."/>
            <person name="Ivanova N."/>
            <person name="Ovchinnikova G."/>
            <person name="Vetriani C."/>
            <person name="Woyke T."/>
        </authorList>
    </citation>
    <scope>NUCLEOTIDE SEQUENCE [LARGE SCALE GENOMIC DNA]</scope>
    <source>
        <strain evidence="11">HB-1</strain>
    </source>
</reference>
<dbReference type="PRINTS" id="PR00045">
    <property type="entry name" value="SIGMA54FCT"/>
</dbReference>
<evidence type="ECO:0000256" key="6">
    <source>
        <dbReference type="ARBA" id="ARBA00023082"/>
    </source>
</evidence>
<dbReference type="GO" id="GO:0016779">
    <property type="term" value="F:nucleotidyltransferase activity"/>
    <property type="evidence" value="ECO:0007669"/>
    <property type="project" value="UniProtKB-KW"/>
</dbReference>
<dbReference type="GO" id="GO:0006352">
    <property type="term" value="P:DNA-templated transcription initiation"/>
    <property type="evidence" value="ECO:0007669"/>
    <property type="project" value="InterPro"/>
</dbReference>
<dbReference type="GO" id="GO:0000428">
    <property type="term" value="C:DNA-directed RNA polymerase complex"/>
    <property type="evidence" value="ECO:0007669"/>
    <property type="project" value="UniProtKB-KW"/>
</dbReference>
<dbReference type="NCBIfam" id="TIGR02395">
    <property type="entry name" value="rpoN_sigma"/>
    <property type="match status" value="1"/>
</dbReference>
<dbReference type="InterPro" id="IPR007046">
    <property type="entry name" value="RNA_pol_sigma_54_core-bd"/>
</dbReference>
<evidence type="ECO:0000256" key="2">
    <source>
        <dbReference type="ARBA" id="ARBA00022478"/>
    </source>
</evidence>
<dbReference type="Gene3D" id="1.10.10.60">
    <property type="entry name" value="Homeodomain-like"/>
    <property type="match status" value="1"/>
</dbReference>
<dbReference type="PROSITE" id="PS50044">
    <property type="entry name" value="SIGMA54_3"/>
    <property type="match status" value="1"/>
</dbReference>
<dbReference type="EMBL" id="CP002444">
    <property type="protein sequence ID" value="ADU96438.1"/>
    <property type="molecule type" value="Genomic_DNA"/>
</dbReference>
<dbReference type="InterPro" id="IPR007634">
    <property type="entry name" value="RNA_pol_sigma_54_DNA-bd"/>
</dbReference>
<feature type="domain" description="RNA polymerase sigma factor 54 DNA-binding" evidence="9">
    <location>
        <begin position="276"/>
        <end position="427"/>
    </location>
</feature>
<dbReference type="GO" id="GO:0003677">
    <property type="term" value="F:DNA binding"/>
    <property type="evidence" value="ECO:0007669"/>
    <property type="project" value="UniProtKB-KW"/>
</dbReference>
<evidence type="ECO:0000256" key="8">
    <source>
        <dbReference type="ARBA" id="ARBA00023163"/>
    </source>
</evidence>
<dbReference type="HOGENOM" id="CLU_020569_1_1_0"/>
<dbReference type="AlphaFoldDB" id="E8T5A0"/>
<evidence type="ECO:0000313" key="12">
    <source>
        <dbReference type="Proteomes" id="UP000006362"/>
    </source>
</evidence>
<organism evidence="11 12">
    <name type="scientific">Thermovibrio ammonificans (strain DSM 15698 / JCM 12110 / HB-1)</name>
    <dbReference type="NCBI Taxonomy" id="648996"/>
    <lineage>
        <taxon>Bacteria</taxon>
        <taxon>Pseudomonadati</taxon>
        <taxon>Aquificota</taxon>
        <taxon>Aquificia</taxon>
        <taxon>Desulfurobacteriales</taxon>
        <taxon>Desulfurobacteriaceae</taxon>
        <taxon>Thermovibrio</taxon>
    </lineage>
</organism>
<dbReference type="PROSITE" id="PS00718">
    <property type="entry name" value="SIGMA54_2"/>
    <property type="match status" value="1"/>
</dbReference>
<feature type="domain" description="RNA polymerase sigma factor 54 core-binding" evidence="10">
    <location>
        <begin position="91"/>
        <end position="265"/>
    </location>
</feature>
<dbReference type="STRING" id="648996.Theam_0466"/>
<name>E8T5A0_THEA1</name>
<evidence type="ECO:0000256" key="4">
    <source>
        <dbReference type="ARBA" id="ARBA00022695"/>
    </source>
</evidence>
<accession>E8T5A0</accession>
<dbReference type="eggNOG" id="COG1508">
    <property type="taxonomic scope" value="Bacteria"/>
</dbReference>
<keyword evidence="8" id="KW-0804">Transcription</keyword>
<dbReference type="Proteomes" id="UP000006362">
    <property type="component" value="Chromosome"/>
</dbReference>
<evidence type="ECO:0000259" key="10">
    <source>
        <dbReference type="Pfam" id="PF04963"/>
    </source>
</evidence>
<dbReference type="PANTHER" id="PTHR32248:SF4">
    <property type="entry name" value="RNA POLYMERASE SIGMA-54 FACTOR"/>
    <property type="match status" value="1"/>
</dbReference>
<evidence type="ECO:0000313" key="11">
    <source>
        <dbReference type="EMBL" id="ADU96438.1"/>
    </source>
</evidence>
<keyword evidence="6" id="KW-0731">Sigma factor</keyword>
<protein>
    <submittedName>
        <fullName evidence="11">RNA polymerase, sigma 54 subunit, RpoN</fullName>
    </submittedName>
</protein>
<dbReference type="KEGG" id="tam:Theam_0466"/>
<keyword evidence="5" id="KW-0805">Transcription regulation</keyword>
<dbReference type="GO" id="GO:0001216">
    <property type="term" value="F:DNA-binding transcription activator activity"/>
    <property type="evidence" value="ECO:0007669"/>
    <property type="project" value="InterPro"/>
</dbReference>
<dbReference type="InterPro" id="IPR038709">
    <property type="entry name" value="RpoN_core-bd_sf"/>
</dbReference>
<proteinExistence type="inferred from homology"/>